<evidence type="ECO:0000256" key="1">
    <source>
        <dbReference type="SAM" id="MobiDB-lite"/>
    </source>
</evidence>
<keyword evidence="3" id="KW-1185">Reference proteome</keyword>
<reference evidence="2" key="2">
    <citation type="journal article" date="2020" name="Microorganisms">
        <title>Osmotic Adaptation and Compatible Solute Biosynthesis of Phototrophic Bacteria as Revealed from Genome Analyses.</title>
        <authorList>
            <person name="Imhoff J.F."/>
            <person name="Rahn T."/>
            <person name="Kunzel S."/>
            <person name="Keller A."/>
            <person name="Neulinger S.C."/>
        </authorList>
    </citation>
    <scope>NUCLEOTIDE SEQUENCE</scope>
    <source>
        <strain evidence="2">LMG 28126</strain>
    </source>
</reference>
<name>A0A934TKE4_9RHOB</name>
<feature type="compositionally biased region" description="Pro residues" evidence="1">
    <location>
        <begin position="71"/>
        <end position="94"/>
    </location>
</feature>
<evidence type="ECO:0000313" key="3">
    <source>
        <dbReference type="Proteomes" id="UP000706333"/>
    </source>
</evidence>
<evidence type="ECO:0000313" key="2">
    <source>
        <dbReference type="EMBL" id="MBK5927400.1"/>
    </source>
</evidence>
<organism evidence="2 3">
    <name type="scientific">Rhodobaculum claviforme</name>
    <dbReference type="NCBI Taxonomy" id="1549854"/>
    <lineage>
        <taxon>Bacteria</taxon>
        <taxon>Pseudomonadati</taxon>
        <taxon>Pseudomonadota</taxon>
        <taxon>Alphaproteobacteria</taxon>
        <taxon>Rhodobacterales</taxon>
        <taxon>Paracoccaceae</taxon>
        <taxon>Rhodobaculum</taxon>
    </lineage>
</organism>
<dbReference type="AlphaFoldDB" id="A0A934TKE4"/>
<feature type="non-terminal residue" evidence="2">
    <location>
        <position position="1"/>
    </location>
</feature>
<accession>A0A934TKE4</accession>
<reference evidence="2" key="1">
    <citation type="submission" date="2017-05" db="EMBL/GenBank/DDBJ databases">
        <authorList>
            <person name="Imhoff J.F."/>
            <person name="Rahn T."/>
            <person name="Kuenzel S."/>
            <person name="Neulinger S.C."/>
        </authorList>
    </citation>
    <scope>NUCLEOTIDE SEQUENCE</scope>
    <source>
        <strain evidence="2">LMG 28126</strain>
    </source>
</reference>
<dbReference type="EMBL" id="NHSD01000244">
    <property type="protein sequence ID" value="MBK5927400.1"/>
    <property type="molecule type" value="Genomic_DNA"/>
</dbReference>
<protein>
    <submittedName>
        <fullName evidence="2">Uncharacterized protein</fullName>
    </submittedName>
</protein>
<proteinExistence type="predicted"/>
<dbReference type="Proteomes" id="UP000706333">
    <property type="component" value="Unassembled WGS sequence"/>
</dbReference>
<feature type="region of interest" description="Disordered" evidence="1">
    <location>
        <begin position="69"/>
        <end position="94"/>
    </location>
</feature>
<sequence>VTHADGVRGHLLVVTGAAPGAEAPLARALSEAARLAGVDQSGPLDVAFLDAGDPLIARLDRVGLRFDLPEPAAPAAPVPPRPPGSDPARPPRLR</sequence>
<gene>
    <name evidence="2" type="ORF">CCR87_08685</name>
</gene>
<comment type="caution">
    <text evidence="2">The sequence shown here is derived from an EMBL/GenBank/DDBJ whole genome shotgun (WGS) entry which is preliminary data.</text>
</comment>